<dbReference type="AlphaFoldDB" id="A0A0B2JZ14"/>
<comment type="caution">
    <text evidence="1">The sequence shown here is derived from an EMBL/GenBank/DDBJ whole genome shotgun (WGS) entry which is preliminary data.</text>
</comment>
<name>A0A0B2JZ14_9FIRM</name>
<organism evidence="1 2">
    <name type="scientific">Anaerovibrio lipolyticus</name>
    <dbReference type="NCBI Taxonomy" id="82374"/>
    <lineage>
        <taxon>Bacteria</taxon>
        <taxon>Bacillati</taxon>
        <taxon>Bacillota</taxon>
        <taxon>Negativicutes</taxon>
        <taxon>Selenomonadales</taxon>
        <taxon>Selenomonadaceae</taxon>
        <taxon>Anaerovibrio</taxon>
    </lineage>
</organism>
<reference evidence="1 2" key="1">
    <citation type="journal article" date="2013" name="PLoS ONE">
        <title>Identification and characterization of three novel lipases belonging to families II and V from Anaerovibrio lipolyticus 5ST.</title>
        <authorList>
            <person name="Prive F."/>
            <person name="Kaderbhai N.N."/>
            <person name="Girdwood S."/>
            <person name="Worgan H.J."/>
            <person name="Pinloche E."/>
            <person name="Scollan N.D."/>
            <person name="Huws S.A."/>
            <person name="Newbold C.J."/>
        </authorList>
    </citation>
    <scope>NUCLEOTIDE SEQUENCE [LARGE SCALE GENOMIC DNA]</scope>
    <source>
        <strain evidence="1 2">5S</strain>
    </source>
</reference>
<dbReference type="InterPro" id="IPR007337">
    <property type="entry name" value="RelB/DinJ"/>
</dbReference>
<dbReference type="InterPro" id="IPR013321">
    <property type="entry name" value="Arc_rbn_hlx_hlx"/>
</dbReference>
<dbReference type="Proteomes" id="UP000030993">
    <property type="component" value="Unassembled WGS sequence"/>
</dbReference>
<dbReference type="RefSeq" id="WP_039206173.1">
    <property type="nucleotide sequence ID" value="NZ_JSCE01000054.1"/>
</dbReference>
<dbReference type="Gene3D" id="1.10.1220.10">
    <property type="entry name" value="Met repressor-like"/>
    <property type="match status" value="1"/>
</dbReference>
<keyword evidence="2" id="KW-1185">Reference proteome</keyword>
<evidence type="ECO:0000313" key="2">
    <source>
        <dbReference type="Proteomes" id="UP000030993"/>
    </source>
</evidence>
<gene>
    <name evidence="1" type="ORF">NZ47_02725</name>
</gene>
<protein>
    <submittedName>
        <fullName evidence="1">Damage-inducible protein</fullName>
    </submittedName>
</protein>
<evidence type="ECO:0000313" key="1">
    <source>
        <dbReference type="EMBL" id="KHM52769.1"/>
    </source>
</evidence>
<sequence length="97" mass="10725">MKTETIHIRLEPTLKTSVEATLRELGMTTAEAVNIFFHQILLHDGLPFSVKKPKYSAETLAALKESDDIANGIIPAKSYNNAAELIREAQESLDAED</sequence>
<dbReference type="GO" id="GO:0006355">
    <property type="term" value="P:regulation of DNA-templated transcription"/>
    <property type="evidence" value="ECO:0007669"/>
    <property type="project" value="InterPro"/>
</dbReference>
<dbReference type="EMBL" id="JSCE01000054">
    <property type="protein sequence ID" value="KHM52769.1"/>
    <property type="molecule type" value="Genomic_DNA"/>
</dbReference>
<accession>A0A0B2JZ14</accession>
<proteinExistence type="predicted"/>
<dbReference type="STRING" id="82374.NZ47_02725"/>
<dbReference type="Pfam" id="PF04221">
    <property type="entry name" value="RelB"/>
    <property type="match status" value="1"/>
</dbReference>
<dbReference type="NCBIfam" id="TIGR02384">
    <property type="entry name" value="RelB_DinJ"/>
    <property type="match status" value="1"/>
</dbReference>